<dbReference type="PANTHER" id="PTHR43284">
    <property type="entry name" value="ASPARAGINE SYNTHETASE (GLUTAMINE-HYDROLYZING)"/>
    <property type="match status" value="1"/>
</dbReference>
<comment type="catalytic activity">
    <reaction evidence="7">
        <text>L-aspartate + L-glutamine + ATP + H2O = L-asparagine + L-glutamate + AMP + diphosphate + H(+)</text>
        <dbReference type="Rhea" id="RHEA:12228"/>
        <dbReference type="ChEBI" id="CHEBI:15377"/>
        <dbReference type="ChEBI" id="CHEBI:15378"/>
        <dbReference type="ChEBI" id="CHEBI:29985"/>
        <dbReference type="ChEBI" id="CHEBI:29991"/>
        <dbReference type="ChEBI" id="CHEBI:30616"/>
        <dbReference type="ChEBI" id="CHEBI:33019"/>
        <dbReference type="ChEBI" id="CHEBI:58048"/>
        <dbReference type="ChEBI" id="CHEBI:58359"/>
        <dbReference type="ChEBI" id="CHEBI:456215"/>
        <dbReference type="EC" id="6.3.5.4"/>
    </reaction>
</comment>
<dbReference type="GO" id="GO:0005829">
    <property type="term" value="C:cytosol"/>
    <property type="evidence" value="ECO:0007669"/>
    <property type="project" value="TreeGrafter"/>
</dbReference>
<dbReference type="GO" id="GO:0004066">
    <property type="term" value="F:asparagine synthase (glutamine-hydrolyzing) activity"/>
    <property type="evidence" value="ECO:0007669"/>
    <property type="project" value="UniProtKB-EC"/>
</dbReference>
<dbReference type="PIRSF" id="PIRSF001589">
    <property type="entry name" value="Asn_synthetase_glu-h"/>
    <property type="match status" value="1"/>
</dbReference>
<feature type="domain" description="Glutamine amidotransferase type-2" evidence="11">
    <location>
        <begin position="2"/>
        <end position="212"/>
    </location>
</feature>
<dbReference type="Gene3D" id="3.40.50.620">
    <property type="entry name" value="HUPs"/>
    <property type="match status" value="1"/>
</dbReference>
<keyword evidence="8" id="KW-0028">Amino-acid biosynthesis</keyword>
<sequence length="616" mass="70138">MCGIALLYDERITVDEHQARMRAALKAMQHRGPDDDGLWQGPSISIGHRRLSIIDQSGSIQPMISPDGRYVLSFNGEIYNYQELRPDLEAHWQFQTHGDTEVLLAGLVTVGTSFIDRMEGMWAFALWDNVAQRLLLCRDRMGKKPLYYQEEGGFLACASELPTLKRLAGWPWAEDMDSSADFFRHGYYLPGTTAYQGVRELLPGHLLDWSPRKTCAEQPYWSLQIRTFQGSKEDAAAELRMKLIRAVKRRMVADVEVGAFLSGGVDSSLVVSIMCAELGVLPKTFTIGFQERSYDEREFAGQIATQRGTDHHVRVLESWDRAQLTSLILNNVGQPFADSSLLPTFMVSQLAASKVKVALSGDGGDELFSGYQRYQARTILRWYLRLPKALRSGVEKIIRAMPEPMAHHSRSLIKKAHLFQDIINRIEEETPYFAPVLYPQAQRNRLFPILSERGHQPPLIPAEANADDIQRMMAADALIYLPQDILVKVDRASMGCSLETRAPFLDRDVVELAFSLPRSWHRSGLSGKKMLRRAFADLLPANIWNRRKQGFGVPIHDWFRQDLGREFEELLAKDSGPINAAEALSLLRQHRQGQRDHGYRLWSLYIYLLWKNSEHV</sequence>
<evidence type="ECO:0000256" key="8">
    <source>
        <dbReference type="PIRSR" id="PIRSR001589-1"/>
    </source>
</evidence>
<dbReference type="InterPro" id="IPR001962">
    <property type="entry name" value="Asn_synthase"/>
</dbReference>
<feature type="binding site" evidence="9">
    <location>
        <position position="287"/>
    </location>
    <ligand>
        <name>ATP</name>
        <dbReference type="ChEBI" id="CHEBI:30616"/>
    </ligand>
</feature>
<dbReference type="CDD" id="cd00712">
    <property type="entry name" value="AsnB"/>
    <property type="match status" value="1"/>
</dbReference>
<dbReference type="InterPro" id="IPR017932">
    <property type="entry name" value="GATase_2_dom"/>
</dbReference>
<dbReference type="GO" id="GO:0005524">
    <property type="term" value="F:ATP binding"/>
    <property type="evidence" value="ECO:0007669"/>
    <property type="project" value="UniProtKB-KW"/>
</dbReference>
<evidence type="ECO:0000256" key="6">
    <source>
        <dbReference type="ARBA" id="ARBA00022962"/>
    </source>
</evidence>
<dbReference type="CDD" id="cd01991">
    <property type="entry name" value="Asn_synthase_B_C"/>
    <property type="match status" value="1"/>
</dbReference>
<feature type="site" description="Important for beta-aspartyl-AMP intermediate formation" evidence="10">
    <location>
        <position position="362"/>
    </location>
</feature>
<dbReference type="Proteomes" id="UP000316238">
    <property type="component" value="Unassembled WGS sequence"/>
</dbReference>
<reference evidence="12" key="1">
    <citation type="submission" date="2017-07" db="EMBL/GenBank/DDBJ databases">
        <title>The cable genome - Insights into the physiology and evolution of filamentous bacteria capable of sulfide oxidation via long distance electron transfer.</title>
        <authorList>
            <person name="Thorup C."/>
            <person name="Bjerg J.T."/>
            <person name="Schreiber L."/>
            <person name="Nielsen L.P."/>
            <person name="Kjeldsen K.U."/>
            <person name="Boesen T."/>
            <person name="Boggild A."/>
            <person name="Meysman F."/>
            <person name="Geelhoed J."/>
            <person name="Schramm A."/>
        </authorList>
    </citation>
    <scope>NUCLEOTIDE SEQUENCE [LARGE SCALE GENOMIC DNA]</scope>
    <source>
        <strain evidence="12">GS</strain>
    </source>
</reference>
<dbReference type="GO" id="GO:0006529">
    <property type="term" value="P:asparagine biosynthetic process"/>
    <property type="evidence" value="ECO:0007669"/>
    <property type="project" value="UniProtKB-KW"/>
</dbReference>
<dbReference type="SUPFAM" id="SSF56235">
    <property type="entry name" value="N-terminal nucleophile aminohydrolases (Ntn hydrolases)"/>
    <property type="match status" value="1"/>
</dbReference>
<comment type="pathway">
    <text evidence="1">Amino-acid biosynthesis; L-asparagine biosynthesis; L-asparagine from L-aspartate (L-Gln route): step 1/1.</text>
</comment>
<keyword evidence="8" id="KW-0061">Asparagine biosynthesis</keyword>
<dbReference type="AlphaFoldDB" id="A0A521G1B1"/>
<dbReference type="Pfam" id="PF13537">
    <property type="entry name" value="GATase_7"/>
    <property type="match status" value="1"/>
</dbReference>
<evidence type="ECO:0000256" key="1">
    <source>
        <dbReference type="ARBA" id="ARBA00005187"/>
    </source>
</evidence>
<evidence type="ECO:0000313" key="13">
    <source>
        <dbReference type="Proteomes" id="UP000316238"/>
    </source>
</evidence>
<dbReference type="Pfam" id="PF00733">
    <property type="entry name" value="Asn_synthase"/>
    <property type="match status" value="1"/>
</dbReference>
<keyword evidence="5 9" id="KW-0067">ATP-binding</keyword>
<evidence type="ECO:0000256" key="10">
    <source>
        <dbReference type="PIRSR" id="PIRSR001589-3"/>
    </source>
</evidence>
<dbReference type="InterPro" id="IPR029055">
    <property type="entry name" value="Ntn_hydrolases_N"/>
</dbReference>
<evidence type="ECO:0000313" key="12">
    <source>
        <dbReference type="EMBL" id="TAA74795.1"/>
    </source>
</evidence>
<evidence type="ECO:0000256" key="2">
    <source>
        <dbReference type="ARBA" id="ARBA00005752"/>
    </source>
</evidence>
<evidence type="ECO:0000256" key="7">
    <source>
        <dbReference type="ARBA" id="ARBA00048741"/>
    </source>
</evidence>
<name>A0A521G1B1_9BACT</name>
<evidence type="ECO:0000256" key="3">
    <source>
        <dbReference type="ARBA" id="ARBA00012737"/>
    </source>
</evidence>
<dbReference type="SUPFAM" id="SSF52402">
    <property type="entry name" value="Adenine nucleotide alpha hydrolases-like"/>
    <property type="match status" value="1"/>
</dbReference>
<gene>
    <name evidence="12" type="ORF">CDV28_11730</name>
</gene>
<evidence type="ECO:0000256" key="4">
    <source>
        <dbReference type="ARBA" id="ARBA00022741"/>
    </source>
</evidence>
<dbReference type="InterPro" id="IPR033738">
    <property type="entry name" value="AsnB_N"/>
</dbReference>
<protein>
    <recommendedName>
        <fullName evidence="3">asparagine synthase (glutamine-hydrolyzing)</fullName>
        <ecNumber evidence="3">6.3.5.4</ecNumber>
    </recommendedName>
</protein>
<comment type="caution">
    <text evidence="12">The sequence shown here is derived from an EMBL/GenBank/DDBJ whole genome shotgun (WGS) entry which is preliminary data.</text>
</comment>
<dbReference type="PANTHER" id="PTHR43284:SF1">
    <property type="entry name" value="ASPARAGINE SYNTHETASE"/>
    <property type="match status" value="1"/>
</dbReference>
<accession>A0A521G1B1</accession>
<evidence type="ECO:0000256" key="9">
    <source>
        <dbReference type="PIRSR" id="PIRSR001589-2"/>
    </source>
</evidence>
<feature type="binding site" evidence="9">
    <location>
        <begin position="360"/>
        <end position="361"/>
    </location>
    <ligand>
        <name>ATP</name>
        <dbReference type="ChEBI" id="CHEBI:30616"/>
    </ligand>
</feature>
<dbReference type="PROSITE" id="PS51278">
    <property type="entry name" value="GATASE_TYPE_2"/>
    <property type="match status" value="1"/>
</dbReference>
<keyword evidence="6 8" id="KW-0315">Glutamine amidotransferase</keyword>
<feature type="active site" description="For GATase activity" evidence="8">
    <location>
        <position position="2"/>
    </location>
</feature>
<dbReference type="InterPro" id="IPR006426">
    <property type="entry name" value="Asn_synth_AEB"/>
</dbReference>
<keyword evidence="12" id="KW-0436">Ligase</keyword>
<comment type="similarity">
    <text evidence="2">Belongs to the asparagine synthetase family.</text>
</comment>
<proteinExistence type="inferred from homology"/>
<evidence type="ECO:0000256" key="5">
    <source>
        <dbReference type="ARBA" id="ARBA00022840"/>
    </source>
</evidence>
<dbReference type="InterPro" id="IPR051786">
    <property type="entry name" value="ASN_synthetase/amidase"/>
</dbReference>
<dbReference type="NCBIfam" id="TIGR01536">
    <property type="entry name" value="asn_synth_AEB"/>
    <property type="match status" value="1"/>
</dbReference>
<keyword evidence="13" id="KW-1185">Reference proteome</keyword>
<dbReference type="Gene3D" id="3.60.20.10">
    <property type="entry name" value="Glutamine Phosphoribosylpyrophosphate, subunit 1, domain 1"/>
    <property type="match status" value="1"/>
</dbReference>
<keyword evidence="4 9" id="KW-0547">Nucleotide-binding</keyword>
<dbReference type="EMBL" id="NQJD01000017">
    <property type="protein sequence ID" value="TAA74795.1"/>
    <property type="molecule type" value="Genomic_DNA"/>
</dbReference>
<dbReference type="EC" id="6.3.5.4" evidence="3"/>
<dbReference type="InterPro" id="IPR014729">
    <property type="entry name" value="Rossmann-like_a/b/a_fold"/>
</dbReference>
<feature type="binding site" evidence="9">
    <location>
        <position position="99"/>
    </location>
    <ligand>
        <name>L-glutamine</name>
        <dbReference type="ChEBI" id="CHEBI:58359"/>
    </ligand>
</feature>
<organism evidence="12 13">
    <name type="scientific">Candidatus Electronema aureum</name>
    <dbReference type="NCBI Taxonomy" id="2005002"/>
    <lineage>
        <taxon>Bacteria</taxon>
        <taxon>Pseudomonadati</taxon>
        <taxon>Thermodesulfobacteriota</taxon>
        <taxon>Desulfobulbia</taxon>
        <taxon>Desulfobulbales</taxon>
        <taxon>Desulfobulbaceae</taxon>
        <taxon>Candidatus Electronema</taxon>
    </lineage>
</organism>
<evidence type="ECO:0000259" key="11">
    <source>
        <dbReference type="PROSITE" id="PS51278"/>
    </source>
</evidence>